<evidence type="ECO:0000256" key="12">
    <source>
        <dbReference type="PIRNR" id="PIRNR000606"/>
    </source>
</evidence>
<dbReference type="GO" id="GO:0000287">
    <property type="term" value="F:magnesium ion binding"/>
    <property type="evidence" value="ECO:0007669"/>
    <property type="project" value="InterPro"/>
</dbReference>
<feature type="domain" description="Protein kinase" evidence="17">
    <location>
        <begin position="15"/>
        <end position="282"/>
    </location>
</feature>
<evidence type="ECO:0000313" key="19">
    <source>
        <dbReference type="EMBL" id="CAF0970742.1"/>
    </source>
</evidence>
<comment type="similarity">
    <text evidence="2 12">Belongs to the protein kinase superfamily. AGC Ser/Thr protein kinase family. S6 kinase subfamily.</text>
</comment>
<comment type="catalytic activity">
    <reaction evidence="10 12">
        <text>L-threonyl-[protein] + ATP = O-phospho-L-threonyl-[protein] + ADP + H(+)</text>
        <dbReference type="Rhea" id="RHEA:46608"/>
        <dbReference type="Rhea" id="RHEA-COMP:11060"/>
        <dbReference type="Rhea" id="RHEA-COMP:11605"/>
        <dbReference type="ChEBI" id="CHEBI:15378"/>
        <dbReference type="ChEBI" id="CHEBI:30013"/>
        <dbReference type="ChEBI" id="CHEBI:30616"/>
        <dbReference type="ChEBI" id="CHEBI:61977"/>
        <dbReference type="ChEBI" id="CHEBI:456216"/>
        <dbReference type="EC" id="2.7.11.1"/>
    </reaction>
</comment>
<feature type="active site" description="Proton acceptor" evidence="13">
    <location>
        <position position="143"/>
    </location>
</feature>
<dbReference type="SUPFAM" id="SSF56112">
    <property type="entry name" value="Protein kinase-like (PK-like)"/>
    <property type="match status" value="2"/>
</dbReference>
<keyword evidence="7 12" id="KW-0547">Nucleotide-binding</keyword>
<evidence type="ECO:0000259" key="18">
    <source>
        <dbReference type="PROSITE" id="PS51285"/>
    </source>
</evidence>
<evidence type="ECO:0000259" key="17">
    <source>
        <dbReference type="PROSITE" id="PS50011"/>
    </source>
</evidence>
<feature type="compositionally biased region" description="Low complexity" evidence="16">
    <location>
        <begin position="786"/>
        <end position="796"/>
    </location>
</feature>
<feature type="compositionally biased region" description="Basic and acidic residues" evidence="16">
    <location>
        <begin position="812"/>
        <end position="829"/>
    </location>
</feature>
<name>A0A814EQP3_9BILA</name>
<dbReference type="PANTHER" id="PTHR24351">
    <property type="entry name" value="RIBOSOMAL PROTEIN S6 KINASE"/>
    <property type="match status" value="1"/>
</dbReference>
<keyword evidence="5 12" id="KW-0808">Transferase</keyword>
<dbReference type="PIRSF" id="PIRSF000606">
    <property type="entry name" value="Ribsml_S6_kin_2"/>
    <property type="match status" value="1"/>
</dbReference>
<dbReference type="EMBL" id="CAJNOC010003167">
    <property type="protein sequence ID" value="CAF0970742.1"/>
    <property type="molecule type" value="Genomic_DNA"/>
</dbReference>
<evidence type="ECO:0000256" key="16">
    <source>
        <dbReference type="SAM" id="MobiDB-lite"/>
    </source>
</evidence>
<evidence type="ECO:0000256" key="15">
    <source>
        <dbReference type="PROSITE-ProRule" id="PRU10141"/>
    </source>
</evidence>
<organism evidence="19 20">
    <name type="scientific">Brachionus calyciflorus</name>
    <dbReference type="NCBI Taxonomy" id="104777"/>
    <lineage>
        <taxon>Eukaryota</taxon>
        <taxon>Metazoa</taxon>
        <taxon>Spiralia</taxon>
        <taxon>Gnathifera</taxon>
        <taxon>Rotifera</taxon>
        <taxon>Eurotatoria</taxon>
        <taxon>Monogononta</taxon>
        <taxon>Pseudotrocha</taxon>
        <taxon>Ploima</taxon>
        <taxon>Brachionidae</taxon>
        <taxon>Brachionus</taxon>
    </lineage>
</organism>
<dbReference type="FunFam" id="1.10.510.10:FF:000109">
    <property type="entry name" value="Ribosomal protein S6 kinase"/>
    <property type="match status" value="1"/>
</dbReference>
<evidence type="ECO:0000256" key="2">
    <source>
        <dbReference type="ARBA" id="ARBA00009804"/>
    </source>
</evidence>
<evidence type="ECO:0000256" key="4">
    <source>
        <dbReference type="ARBA" id="ARBA00022553"/>
    </source>
</evidence>
<dbReference type="SMART" id="SM00220">
    <property type="entry name" value="S_TKc"/>
    <property type="match status" value="2"/>
</dbReference>
<reference evidence="19" key="1">
    <citation type="submission" date="2021-02" db="EMBL/GenBank/DDBJ databases">
        <authorList>
            <person name="Nowell W R."/>
        </authorList>
    </citation>
    <scope>NUCLEOTIDE SEQUENCE</scope>
    <source>
        <strain evidence="19">Ploen Becks lab</strain>
    </source>
</reference>
<keyword evidence="3 12" id="KW-0723">Serine/threonine-protein kinase</keyword>
<feature type="domain" description="AGC-kinase C-terminal" evidence="18">
    <location>
        <begin position="283"/>
        <end position="354"/>
    </location>
</feature>
<dbReference type="Proteomes" id="UP000663879">
    <property type="component" value="Unassembled WGS sequence"/>
</dbReference>
<comment type="caution">
    <text evidence="19">The sequence shown here is derived from an EMBL/GenBank/DDBJ whole genome shotgun (WGS) entry which is preliminary data.</text>
</comment>
<evidence type="ECO:0000256" key="1">
    <source>
        <dbReference type="ARBA" id="ARBA00001946"/>
    </source>
</evidence>
<feature type="compositionally biased region" description="Polar residues" evidence="16">
    <location>
        <begin position="802"/>
        <end position="811"/>
    </location>
</feature>
<dbReference type="InterPro" id="IPR011009">
    <property type="entry name" value="Kinase-like_dom_sf"/>
</dbReference>
<evidence type="ECO:0000256" key="3">
    <source>
        <dbReference type="ARBA" id="ARBA00022527"/>
    </source>
</evidence>
<feature type="compositionally biased region" description="Low complexity" evidence="16">
    <location>
        <begin position="718"/>
        <end position="749"/>
    </location>
</feature>
<dbReference type="GO" id="GO:0004674">
    <property type="term" value="F:protein serine/threonine kinase activity"/>
    <property type="evidence" value="ECO:0007669"/>
    <property type="project" value="UniProtKB-KW"/>
</dbReference>
<feature type="region of interest" description="Disordered" evidence="16">
    <location>
        <begin position="786"/>
        <end position="840"/>
    </location>
</feature>
<feature type="binding site" evidence="14 15">
    <location>
        <position position="418"/>
    </location>
    <ligand>
        <name>ATP</name>
        <dbReference type="ChEBI" id="CHEBI:30616"/>
    </ligand>
</feature>
<evidence type="ECO:0000256" key="8">
    <source>
        <dbReference type="ARBA" id="ARBA00022777"/>
    </source>
</evidence>
<feature type="binding site" evidence="14">
    <location>
        <begin position="21"/>
        <end position="29"/>
    </location>
    <ligand>
        <name>ATP</name>
        <dbReference type="ChEBI" id="CHEBI:30616"/>
    </ligand>
</feature>
<dbReference type="FunFam" id="1.10.510.10:FF:000157">
    <property type="entry name" value="Ribosomal protein S6 kinase"/>
    <property type="match status" value="1"/>
</dbReference>
<protein>
    <recommendedName>
        <fullName evidence="12">Ribosomal protein S6 kinase</fullName>
        <ecNumber evidence="12">2.7.11.1</ecNumber>
    </recommendedName>
</protein>
<dbReference type="Gene3D" id="3.30.200.20">
    <property type="entry name" value="Phosphorylase Kinase, domain 1"/>
    <property type="match status" value="1"/>
</dbReference>
<evidence type="ECO:0000256" key="7">
    <source>
        <dbReference type="ARBA" id="ARBA00022741"/>
    </source>
</evidence>
<evidence type="ECO:0000256" key="11">
    <source>
        <dbReference type="ARBA" id="ARBA00048679"/>
    </source>
</evidence>
<evidence type="ECO:0000256" key="13">
    <source>
        <dbReference type="PIRSR" id="PIRSR000606-50"/>
    </source>
</evidence>
<evidence type="ECO:0000256" key="6">
    <source>
        <dbReference type="ARBA" id="ARBA00022737"/>
    </source>
</evidence>
<dbReference type="InterPro" id="IPR017441">
    <property type="entry name" value="Protein_kinase_ATP_BS"/>
</dbReference>
<dbReference type="Pfam" id="PF00433">
    <property type="entry name" value="Pkinase_C"/>
    <property type="match status" value="1"/>
</dbReference>
<feature type="region of interest" description="Disordered" evidence="16">
    <location>
        <begin position="716"/>
        <end position="751"/>
    </location>
</feature>
<dbReference type="InterPro" id="IPR017892">
    <property type="entry name" value="Pkinase_C"/>
</dbReference>
<keyword evidence="4" id="KW-0597">Phosphoprotein</keyword>
<dbReference type="PROSITE" id="PS00108">
    <property type="entry name" value="PROTEIN_KINASE_ST"/>
    <property type="match status" value="2"/>
</dbReference>
<feature type="domain" description="Protein kinase" evidence="17">
    <location>
        <begin position="389"/>
        <end position="656"/>
    </location>
</feature>
<keyword evidence="6" id="KW-0677">Repeat</keyword>
<proteinExistence type="inferred from homology"/>
<dbReference type="AlphaFoldDB" id="A0A814EQP3"/>
<accession>A0A814EQP3</accession>
<keyword evidence="20" id="KW-1185">Reference proteome</keyword>
<dbReference type="InterPro" id="IPR000719">
    <property type="entry name" value="Prot_kinase_dom"/>
</dbReference>
<dbReference type="EC" id="2.7.11.1" evidence="12"/>
<dbReference type="InterPro" id="IPR008271">
    <property type="entry name" value="Ser/Thr_kinase_AS"/>
</dbReference>
<evidence type="ECO:0000256" key="10">
    <source>
        <dbReference type="ARBA" id="ARBA00047899"/>
    </source>
</evidence>
<dbReference type="PROSITE" id="PS51285">
    <property type="entry name" value="AGC_KINASE_CTER"/>
    <property type="match status" value="1"/>
</dbReference>
<dbReference type="OrthoDB" id="63267at2759"/>
<dbReference type="PROSITE" id="PS50011">
    <property type="entry name" value="PROTEIN_KINASE_DOM"/>
    <property type="match status" value="2"/>
</dbReference>
<keyword evidence="8 12" id="KW-0418">Kinase</keyword>
<dbReference type="InterPro" id="IPR000961">
    <property type="entry name" value="AGC-kinase_C"/>
</dbReference>
<dbReference type="InterPro" id="IPR016239">
    <property type="entry name" value="Ribosomal_S6_kinase_II"/>
</dbReference>
<evidence type="ECO:0000256" key="14">
    <source>
        <dbReference type="PIRSR" id="PIRSR000606-51"/>
    </source>
</evidence>
<keyword evidence="9 12" id="KW-0067">ATP-binding</keyword>
<feature type="binding site" evidence="14">
    <location>
        <begin position="395"/>
        <end position="403"/>
    </location>
    <ligand>
        <name>ATP</name>
        <dbReference type="ChEBI" id="CHEBI:30616"/>
    </ligand>
</feature>
<feature type="active site" description="Proton acceptor" evidence="13">
    <location>
        <position position="506"/>
    </location>
</feature>
<dbReference type="PROSITE" id="PS00107">
    <property type="entry name" value="PROTEIN_KINASE_ATP"/>
    <property type="match status" value="2"/>
</dbReference>
<dbReference type="SMART" id="SM00133">
    <property type="entry name" value="S_TK_X"/>
    <property type="match status" value="1"/>
</dbReference>
<sequence>MCDQQTNSKLGMNNFELLKVLGTGAYGKVFLVRKIDGHDRNKLYAMKVLKKATIVQKAKTTEHIKTERQVLESIRELPFLVKLYYAFQTDAKLHLILEYIRGGELFTHLFKRERFNENEVRFYTGEITLALEHLHKLGIIYRDIKLENILLDQDGHICLCDFGLSKEFNIGNNDKRTYSFCGTIEYMAPELIQGDQGHGFAVDWWSLGVLTYELLTGASPFTVEGEKNIPADISKRILKSQPPIPRTFTKNTKDFVLKLLIKQPAKRLGSNGANEVKSHSFYDSLNWVDLLNKKVKPPFKPNICNELDTTNFAEEFTKQIPNDSPAILPPNNLNSDNIFRGYSYVAPSILFSNNILNSDQESDGNQTNNFSLNINQWLKNSAFNQIYEIDFNSNLGEGSFSVCKKCRHRKTGEYYAVKILSRIKYDSSNEIKYLSKCQGHDNIVKLYDVLQDDLHTYIIMELLNGGELFDRLRELKKFTEKEASQLMKSLISAIQYIHSQGVVHRDLKPENILFANQTDFKIKIVDFGFAKQKPDRKSLKLQTPCFTLSYAAPEVLNQALINPNESEGYDESCDLWSLGVILYTMLSGQVPFDCSTTNQITQDLIIEKIRNSSNLEFKEEFWSNISDSAKNLIKGLLNVDPKKRMKLKDLSRNEWIRSSASFSNNTIQNNILIDSSLKSKFKQAFNAYHKAEKDGLLKIELKNVFEAPLAQRRYLKRSTSSNASSESSSTTLSCSSLSTTNTTGTNLSLIINGTPTKKCPSSCGKLDEKKVFNFNDSLVDEYLKQQQETQSNSHQQVFNRPITRSITNHNNKLGEQRKDGDDENAKKDETQEDSEFNLQSPALKRLKRFSTILID</sequence>
<dbReference type="Gene3D" id="1.10.510.10">
    <property type="entry name" value="Transferase(Phosphotransferase) domain 1"/>
    <property type="match status" value="2"/>
</dbReference>
<gene>
    <name evidence="19" type="ORF">OXX778_LOCUS14904</name>
</gene>
<dbReference type="FunFam" id="3.30.200.20:FF:000686">
    <property type="entry name" value="Ribosomal protein S6 kinase"/>
    <property type="match status" value="1"/>
</dbReference>
<dbReference type="GO" id="GO:0005524">
    <property type="term" value="F:ATP binding"/>
    <property type="evidence" value="ECO:0007669"/>
    <property type="project" value="UniProtKB-UniRule"/>
</dbReference>
<evidence type="ECO:0000256" key="5">
    <source>
        <dbReference type="ARBA" id="ARBA00022679"/>
    </source>
</evidence>
<dbReference type="GO" id="GO:0035556">
    <property type="term" value="P:intracellular signal transduction"/>
    <property type="evidence" value="ECO:0007669"/>
    <property type="project" value="InterPro"/>
</dbReference>
<comment type="catalytic activity">
    <reaction evidence="11 12">
        <text>L-seryl-[protein] + ATP = O-phospho-L-seryl-[protein] + ADP + H(+)</text>
        <dbReference type="Rhea" id="RHEA:17989"/>
        <dbReference type="Rhea" id="RHEA-COMP:9863"/>
        <dbReference type="Rhea" id="RHEA-COMP:11604"/>
        <dbReference type="ChEBI" id="CHEBI:15378"/>
        <dbReference type="ChEBI" id="CHEBI:29999"/>
        <dbReference type="ChEBI" id="CHEBI:30616"/>
        <dbReference type="ChEBI" id="CHEBI:83421"/>
        <dbReference type="ChEBI" id="CHEBI:456216"/>
        <dbReference type="EC" id="2.7.11.1"/>
    </reaction>
</comment>
<dbReference type="Pfam" id="PF00069">
    <property type="entry name" value="Pkinase"/>
    <property type="match status" value="2"/>
</dbReference>
<comment type="cofactor">
    <cofactor evidence="1 12">
        <name>Mg(2+)</name>
        <dbReference type="ChEBI" id="CHEBI:18420"/>
    </cofactor>
</comment>
<evidence type="ECO:0000313" key="20">
    <source>
        <dbReference type="Proteomes" id="UP000663879"/>
    </source>
</evidence>
<feature type="binding site" evidence="14 15">
    <location>
        <position position="47"/>
    </location>
    <ligand>
        <name>ATP</name>
        <dbReference type="ChEBI" id="CHEBI:30616"/>
    </ligand>
</feature>
<evidence type="ECO:0000256" key="9">
    <source>
        <dbReference type="ARBA" id="ARBA00022840"/>
    </source>
</evidence>